<proteinExistence type="predicted"/>
<accession>A0A0E1RY94</accession>
<dbReference type="SUPFAM" id="SSF103473">
    <property type="entry name" value="MFS general substrate transporter"/>
    <property type="match status" value="1"/>
</dbReference>
<dbReference type="GeneID" id="4566609"/>
<feature type="transmembrane region" description="Helical" evidence="6">
    <location>
        <begin position="229"/>
        <end position="249"/>
    </location>
</feature>
<reference evidence="9" key="2">
    <citation type="journal article" date="2010" name="Genome Res.">
        <title>Population genomic sequencing of Coccidioides fungi reveals recent hybridization and transposon control.</title>
        <authorList>
            <person name="Neafsey D.E."/>
            <person name="Barker B.M."/>
            <person name="Sharpton T.J."/>
            <person name="Stajich J.E."/>
            <person name="Park D.J."/>
            <person name="Whiston E."/>
            <person name="Hung C.-Y."/>
            <person name="McMahan C."/>
            <person name="White J."/>
            <person name="Sykes S."/>
            <person name="Heiman D."/>
            <person name="Young S."/>
            <person name="Zeng Q."/>
            <person name="Abouelleil A."/>
            <person name="Aftuck L."/>
            <person name="Bessette D."/>
            <person name="Brown A."/>
            <person name="FitzGerald M."/>
            <person name="Lui A."/>
            <person name="Macdonald J.P."/>
            <person name="Priest M."/>
            <person name="Orbach M.J."/>
            <person name="Galgiani J.N."/>
            <person name="Kirkland T.N."/>
            <person name="Cole G.T."/>
            <person name="Birren B.W."/>
            <person name="Henn M.R."/>
            <person name="Taylor J.W."/>
            <person name="Rounsley S.D."/>
        </authorList>
    </citation>
    <scope>GENOME REANNOTATION</scope>
    <source>
        <strain evidence="9">RS</strain>
    </source>
</reference>
<name>A0A0E1RY94_COCIM</name>
<dbReference type="Gene3D" id="1.20.1250.20">
    <property type="entry name" value="MFS general substrate transporter like domains"/>
    <property type="match status" value="1"/>
</dbReference>
<feature type="transmembrane region" description="Helical" evidence="6">
    <location>
        <begin position="112"/>
        <end position="129"/>
    </location>
</feature>
<dbReference type="FunFam" id="1.20.1250.20:FF:000011">
    <property type="entry name" value="MFS multidrug transporter, putative"/>
    <property type="match status" value="1"/>
</dbReference>
<dbReference type="Proteomes" id="UP000001261">
    <property type="component" value="Unassembled WGS sequence"/>
</dbReference>
<evidence type="ECO:0000256" key="6">
    <source>
        <dbReference type="SAM" id="Phobius"/>
    </source>
</evidence>
<feature type="transmembrane region" description="Helical" evidence="6">
    <location>
        <begin position="200"/>
        <end position="223"/>
    </location>
</feature>
<dbReference type="OrthoDB" id="6770063at2759"/>
<feature type="transmembrane region" description="Helical" evidence="6">
    <location>
        <begin position="76"/>
        <end position="100"/>
    </location>
</feature>
<sequence>MLSRDIEPDPKPWESSPMDKNAAVEQGSIKNPSDGEQTGSDQEESKEDENLVTWDGPDDPANPLNWARSKKWICTWIIATFAFISPLSSTMLAPALPTIAKEFKISSSMEEALVMSIFLLAYAIGPFLLGPLSEIYGRVVVLQTANMVYLIFNTLCGISRSKQQILAFRFLSGLGGSAPQTLNGGMLSDCWRAEERGKAIAIYSFAPFIGPVVGPIAAGYIAQHTSWRWIFWATSIFDAVVQILAFIFLSETYAPKILATKAKKLRRETGNENLRTKWETPDRSLFQILRKNLSRPFIMLFTQPAIQVLGLYRAYLYGLMYLVLATFPLVWEQAYKFSLGIASLHYISLGIGFVIGLQICAPLNDRAYCALKKRYSHPGQPEFRIPLMIPAGLLVPIGIFLYGWSTHYRTHWIIPDIGCAIFAMGLIIGFQCVQSYVVDSYPRYAASATGAVAFLRTMAGFGFPLFGSQLYETLGLGWGNSLLGFISLTLGIFAPWGLWHYGEKLRAISGYCSG</sequence>
<evidence type="ECO:0000313" key="8">
    <source>
        <dbReference type="EMBL" id="EAS35181.1"/>
    </source>
</evidence>
<dbReference type="GO" id="GO:0016020">
    <property type="term" value="C:membrane"/>
    <property type="evidence" value="ECO:0007669"/>
    <property type="project" value="UniProtKB-SubCell"/>
</dbReference>
<feature type="transmembrane region" description="Helical" evidence="6">
    <location>
        <begin position="445"/>
        <end position="466"/>
    </location>
</feature>
<dbReference type="PANTHER" id="PTHR23502">
    <property type="entry name" value="MAJOR FACILITATOR SUPERFAMILY"/>
    <property type="match status" value="1"/>
</dbReference>
<dbReference type="InterPro" id="IPR036259">
    <property type="entry name" value="MFS_trans_sf"/>
</dbReference>
<feature type="domain" description="Major facilitator superfamily (MFS) profile" evidence="7">
    <location>
        <begin position="74"/>
        <end position="506"/>
    </location>
</feature>
<dbReference type="AlphaFoldDB" id="A0A0E1RY94"/>
<dbReference type="RefSeq" id="XP_001246764.1">
    <property type="nucleotide sequence ID" value="XM_001246763.2"/>
</dbReference>
<feature type="transmembrane region" description="Helical" evidence="6">
    <location>
        <begin position="314"/>
        <end position="331"/>
    </location>
</feature>
<feature type="transmembrane region" description="Helical" evidence="6">
    <location>
        <begin position="411"/>
        <end position="433"/>
    </location>
</feature>
<protein>
    <submittedName>
        <fullName evidence="8">Multidrug resistance protein</fullName>
    </submittedName>
</protein>
<evidence type="ECO:0000256" key="5">
    <source>
        <dbReference type="SAM" id="MobiDB-lite"/>
    </source>
</evidence>
<evidence type="ECO:0000256" key="2">
    <source>
        <dbReference type="ARBA" id="ARBA00022692"/>
    </source>
</evidence>
<evidence type="ECO:0000313" key="9">
    <source>
        <dbReference type="Proteomes" id="UP000001261"/>
    </source>
</evidence>
<feature type="transmembrane region" description="Helical" evidence="6">
    <location>
        <begin position="343"/>
        <end position="364"/>
    </location>
</feature>
<dbReference type="OMA" id="MPFIGPA"/>
<dbReference type="EMBL" id="GG704911">
    <property type="protein sequence ID" value="EAS35181.1"/>
    <property type="molecule type" value="Genomic_DNA"/>
</dbReference>
<keyword evidence="4 6" id="KW-0472">Membrane</keyword>
<dbReference type="InterPro" id="IPR020846">
    <property type="entry name" value="MFS_dom"/>
</dbReference>
<feature type="transmembrane region" description="Helical" evidence="6">
    <location>
        <begin position="478"/>
        <end position="499"/>
    </location>
</feature>
<dbReference type="InParanoid" id="A0A0E1RY94"/>
<feature type="compositionally biased region" description="Polar residues" evidence="5">
    <location>
        <begin position="28"/>
        <end position="40"/>
    </location>
</feature>
<dbReference type="VEuPathDB" id="FungiDB:CIMG_00535"/>
<gene>
    <name evidence="8" type="ORF">CIMG_00535</name>
</gene>
<comment type="subcellular location">
    <subcellularLocation>
        <location evidence="1">Membrane</location>
        <topology evidence="1">Multi-pass membrane protein</topology>
    </subcellularLocation>
</comment>
<organism evidence="8 9">
    <name type="scientific">Coccidioides immitis (strain RS)</name>
    <name type="common">Valley fever fungus</name>
    <dbReference type="NCBI Taxonomy" id="246410"/>
    <lineage>
        <taxon>Eukaryota</taxon>
        <taxon>Fungi</taxon>
        <taxon>Dikarya</taxon>
        <taxon>Ascomycota</taxon>
        <taxon>Pezizomycotina</taxon>
        <taxon>Eurotiomycetes</taxon>
        <taxon>Eurotiomycetidae</taxon>
        <taxon>Onygenales</taxon>
        <taxon>Onygenaceae</taxon>
        <taxon>Coccidioides</taxon>
    </lineage>
</organism>
<dbReference type="KEGG" id="cim:CIMG_00535"/>
<dbReference type="PANTHER" id="PTHR23502:SF60">
    <property type="entry name" value="MAJOR FACILITATOR SUPERFAMILY (MFS) PROFILE DOMAIN-CONTAINING PROTEIN-RELATED"/>
    <property type="match status" value="1"/>
</dbReference>
<evidence type="ECO:0000259" key="7">
    <source>
        <dbReference type="PROSITE" id="PS50850"/>
    </source>
</evidence>
<evidence type="ECO:0000256" key="3">
    <source>
        <dbReference type="ARBA" id="ARBA00022989"/>
    </source>
</evidence>
<dbReference type="PROSITE" id="PS50850">
    <property type="entry name" value="MFS"/>
    <property type="match status" value="1"/>
</dbReference>
<dbReference type="GO" id="GO:0022857">
    <property type="term" value="F:transmembrane transporter activity"/>
    <property type="evidence" value="ECO:0007669"/>
    <property type="project" value="InterPro"/>
</dbReference>
<keyword evidence="2 6" id="KW-0812">Transmembrane</keyword>
<dbReference type="CDD" id="cd17323">
    <property type="entry name" value="MFS_Tpo1_MDR_like"/>
    <property type="match status" value="1"/>
</dbReference>
<evidence type="ECO:0000256" key="4">
    <source>
        <dbReference type="ARBA" id="ARBA00023136"/>
    </source>
</evidence>
<dbReference type="Pfam" id="PF07690">
    <property type="entry name" value="MFS_1"/>
    <property type="match status" value="1"/>
</dbReference>
<evidence type="ECO:0000256" key="1">
    <source>
        <dbReference type="ARBA" id="ARBA00004141"/>
    </source>
</evidence>
<feature type="region of interest" description="Disordered" evidence="5">
    <location>
        <begin position="1"/>
        <end position="59"/>
    </location>
</feature>
<feature type="compositionally biased region" description="Basic and acidic residues" evidence="5">
    <location>
        <begin position="1"/>
        <end position="12"/>
    </location>
</feature>
<dbReference type="InterPro" id="IPR011701">
    <property type="entry name" value="MFS"/>
</dbReference>
<keyword evidence="9" id="KW-1185">Reference proteome</keyword>
<feature type="transmembrane region" description="Helical" evidence="6">
    <location>
        <begin position="385"/>
        <end position="405"/>
    </location>
</feature>
<keyword evidence="3 6" id="KW-1133">Transmembrane helix</keyword>
<reference evidence="9" key="1">
    <citation type="journal article" date="2009" name="Genome Res.">
        <title>Comparative genomic analyses of the human fungal pathogens Coccidioides and their relatives.</title>
        <authorList>
            <person name="Sharpton T.J."/>
            <person name="Stajich J.E."/>
            <person name="Rounsley S.D."/>
            <person name="Gardner M.J."/>
            <person name="Wortman J.R."/>
            <person name="Jordar V.S."/>
            <person name="Maiti R."/>
            <person name="Kodira C.D."/>
            <person name="Neafsey D.E."/>
            <person name="Zeng Q."/>
            <person name="Hung C.-Y."/>
            <person name="McMahan C."/>
            <person name="Muszewska A."/>
            <person name="Grynberg M."/>
            <person name="Mandel M.A."/>
            <person name="Kellner E.M."/>
            <person name="Barker B.M."/>
            <person name="Galgiani J.N."/>
            <person name="Orbach M.J."/>
            <person name="Kirkland T.N."/>
            <person name="Cole G.T."/>
            <person name="Henn M.R."/>
            <person name="Birren B.W."/>
            <person name="Taylor J.W."/>
        </authorList>
    </citation>
    <scope>NUCLEOTIDE SEQUENCE [LARGE SCALE GENOMIC DNA]</scope>
    <source>
        <strain evidence="9">RS</strain>
    </source>
</reference>